<dbReference type="PANTHER" id="PTHR34219:SF3">
    <property type="entry name" value="BLL7967 PROTEIN"/>
    <property type="match status" value="1"/>
</dbReference>
<feature type="domain" description="Flavodoxin-like" evidence="5">
    <location>
        <begin position="384"/>
        <end position="521"/>
    </location>
</feature>
<dbReference type="SUPFAM" id="SSF52218">
    <property type="entry name" value="Flavoproteins"/>
    <property type="match status" value="1"/>
</dbReference>
<feature type="domain" description="FAD-binding FR-type" evidence="6">
    <location>
        <begin position="535"/>
        <end position="702"/>
    </location>
</feature>
<dbReference type="GO" id="GO:0010181">
    <property type="term" value="F:FMN binding"/>
    <property type="evidence" value="ECO:0007669"/>
    <property type="project" value="InterPro"/>
</dbReference>
<keyword evidence="4" id="KW-0812">Transmembrane</keyword>
<evidence type="ECO:0000256" key="1">
    <source>
        <dbReference type="ARBA" id="ARBA00022630"/>
    </source>
</evidence>
<dbReference type="InterPro" id="IPR017938">
    <property type="entry name" value="Riboflavin_synthase-like_b-brl"/>
</dbReference>
<dbReference type="PRINTS" id="PR00371">
    <property type="entry name" value="FPNCR"/>
</dbReference>
<evidence type="ECO:0000313" key="7">
    <source>
        <dbReference type="EMBL" id="ROM46493.1"/>
    </source>
</evidence>
<dbReference type="InterPro" id="IPR017927">
    <property type="entry name" value="FAD-bd_FR_type"/>
</dbReference>
<dbReference type="InterPro" id="IPR001433">
    <property type="entry name" value="OxRdtase_FAD/NAD-bd"/>
</dbReference>
<evidence type="ECO:0000259" key="6">
    <source>
        <dbReference type="PROSITE" id="PS51384"/>
    </source>
</evidence>
<keyword evidence="1" id="KW-0285">Flavoprotein</keyword>
<dbReference type="Pfam" id="PF00258">
    <property type="entry name" value="Flavodoxin_1"/>
    <property type="match status" value="1"/>
</dbReference>
<feature type="transmembrane region" description="Helical" evidence="4">
    <location>
        <begin position="140"/>
        <end position="158"/>
    </location>
</feature>
<dbReference type="SUPFAM" id="SSF52343">
    <property type="entry name" value="Ferredoxin reductase-like, C-terminal NADP-linked domain"/>
    <property type="match status" value="1"/>
</dbReference>
<dbReference type="GO" id="GO:0016655">
    <property type="term" value="F:oxidoreductase activity, acting on NAD(P)H, quinone or similar compound as acceptor"/>
    <property type="evidence" value="ECO:0007669"/>
    <property type="project" value="UniProtKB-ARBA"/>
</dbReference>
<protein>
    <submittedName>
        <fullName evidence="7">Flavodoxin</fullName>
    </submittedName>
</protein>
<name>A0A423EZI6_9PSED</name>
<dbReference type="RefSeq" id="WP_123478128.1">
    <property type="nucleotide sequence ID" value="NZ_MOAZ01000018.1"/>
</dbReference>
<dbReference type="AlphaFoldDB" id="A0A423EZI6"/>
<dbReference type="SUPFAM" id="SSF63380">
    <property type="entry name" value="Riboflavin synthase domain-like"/>
    <property type="match status" value="1"/>
</dbReference>
<evidence type="ECO:0000256" key="2">
    <source>
        <dbReference type="ARBA" id="ARBA00022643"/>
    </source>
</evidence>
<dbReference type="PROSITE" id="PS50902">
    <property type="entry name" value="FLAVODOXIN_LIKE"/>
    <property type="match status" value="1"/>
</dbReference>
<keyword evidence="3" id="KW-0249">Electron transport</keyword>
<feature type="transmembrane region" description="Helical" evidence="4">
    <location>
        <begin position="186"/>
        <end position="210"/>
    </location>
</feature>
<dbReference type="InterPro" id="IPR005625">
    <property type="entry name" value="PepSY-ass_TM"/>
</dbReference>
<gene>
    <name evidence="7" type="ORF">BK649_24140</name>
</gene>
<sequence>MLKKTLFQLHWFFGITAGLVLALMGITGAAVSFQDEILRALNPSVLTVEKREAGVLPPAELVRKLEATEGQTVAMLFVESESGNAARVFFTPPPGERRGQLRYFDPYTGDYMGDVVGQEVFGFLLQFHRFLVMGDTGRNITGACTLILVFFCLSGMYLRWPRQVASWRAWLTLDWRKKGRAFNWDLHSVFGTWCLLAYLLSALTGLYWSYDWYSQGLTKLLSDAPQNERVRKRGPAPEGPAPVANYDAIWSSIYSNAGPGLSAYNIRMPAVAGQPATVYYLLDDSPHDRALNQINLDPATGEVKSHDRYASKTFGSQLLTSVYALHTGSYFGLAGRIILTLSSVLMPLFFITGWLLYLDRRRKKRQVHDARKGLSANASDAPAWLIGFASQSGFAEQLAWQTAGQLQAAGLPVKVQSLGSVSQEDLRQSENALFVVSTFGDGEAPDSARGFERSVLGQDLPLKGLNYSVLALGDRQYKHFCGFARRLHFWLTNQGGNALFAPVEVDSGDTTALLHWQQQLGQLTGHAPAAAWPTAQYENWTLSQRSLLNRDSAGSDVYLLGLTSPSPQSWQAGDLVEVLPRNCPWAIEHFLEGLGLAGSDGVLIDGMAHTLDQALATRQLPTHRAHLVGLHAQALVDALVPLGMREYSIASIASDGVLELIVRQERHPDGSLGLGSGWLTEHAALGSSISLRLRRNSGFHLPNVPVPLILLGNGTGLAGLRSLLKARIADGQQRNWLLFGERNIQHDFLCQDELQGWLASGDLALLDLAFSRDQEEKIYVQDRLRESAEVLRRWLSDGAAIYVCGSLQGMAAGVDQALVDILGSEAVERLIEQGRYRRDVY</sequence>
<dbReference type="Pfam" id="PF03929">
    <property type="entry name" value="PepSY_TM"/>
    <property type="match status" value="1"/>
</dbReference>
<comment type="caution">
    <text evidence="7">The sequence shown here is derived from an EMBL/GenBank/DDBJ whole genome shotgun (WGS) entry which is preliminary data.</text>
</comment>
<keyword evidence="2" id="KW-0288">FMN</keyword>
<dbReference type="PROSITE" id="PS51384">
    <property type="entry name" value="FAD_FR"/>
    <property type="match status" value="1"/>
</dbReference>
<keyword evidence="4" id="KW-1133">Transmembrane helix</keyword>
<feature type="transmembrane region" description="Helical" evidence="4">
    <location>
        <begin position="12"/>
        <end position="33"/>
    </location>
</feature>
<dbReference type="CDD" id="cd06200">
    <property type="entry name" value="SiR_like1"/>
    <property type="match status" value="1"/>
</dbReference>
<proteinExistence type="predicted"/>
<reference evidence="7 8" key="1">
    <citation type="submission" date="2016-10" db="EMBL/GenBank/DDBJ databases">
        <title>Comparative genome analysis of multiple Pseudomonas spp. focuses on biocontrol and plant growth promoting traits.</title>
        <authorList>
            <person name="Tao X.-Y."/>
            <person name="Taylor C.G."/>
        </authorList>
    </citation>
    <scope>NUCLEOTIDE SEQUENCE [LARGE SCALE GENOMIC DNA]</scope>
    <source>
        <strain evidence="7 8">36C8</strain>
    </source>
</reference>
<dbReference type="Pfam" id="PF00175">
    <property type="entry name" value="NAD_binding_1"/>
    <property type="match status" value="1"/>
</dbReference>
<dbReference type="Gene3D" id="3.40.50.80">
    <property type="entry name" value="Nucleotide-binding domain of ferredoxin-NADP reductase (FNR) module"/>
    <property type="match status" value="1"/>
</dbReference>
<feature type="transmembrane region" description="Helical" evidence="4">
    <location>
        <begin position="337"/>
        <end position="358"/>
    </location>
</feature>
<evidence type="ECO:0000256" key="4">
    <source>
        <dbReference type="SAM" id="Phobius"/>
    </source>
</evidence>
<evidence type="ECO:0000313" key="8">
    <source>
        <dbReference type="Proteomes" id="UP000283389"/>
    </source>
</evidence>
<evidence type="ECO:0000259" key="5">
    <source>
        <dbReference type="PROSITE" id="PS50902"/>
    </source>
</evidence>
<dbReference type="InterPro" id="IPR008254">
    <property type="entry name" value="Flavodoxin/NO_synth"/>
</dbReference>
<dbReference type="InterPro" id="IPR001709">
    <property type="entry name" value="Flavoprot_Pyr_Nucl_cyt_Rdtase"/>
</dbReference>
<dbReference type="FunFam" id="3.40.50.360:FF:000070">
    <property type="entry name" value="Bifunctional sulfite reductase [NADPH] flavoprotein alpha-component/iron-uptake factor"/>
    <property type="match status" value="1"/>
</dbReference>
<dbReference type="InterPro" id="IPR001094">
    <property type="entry name" value="Flavdoxin-like"/>
</dbReference>
<evidence type="ECO:0000256" key="3">
    <source>
        <dbReference type="ARBA" id="ARBA00022982"/>
    </source>
</evidence>
<dbReference type="Proteomes" id="UP000283389">
    <property type="component" value="Unassembled WGS sequence"/>
</dbReference>
<keyword evidence="3" id="KW-0813">Transport</keyword>
<dbReference type="PRINTS" id="PR00369">
    <property type="entry name" value="FLAVODOXIN"/>
</dbReference>
<organism evidence="7 8">
    <name type="scientific">Pseudomonas canadensis</name>
    <dbReference type="NCBI Taxonomy" id="915099"/>
    <lineage>
        <taxon>Bacteria</taxon>
        <taxon>Pseudomonadati</taxon>
        <taxon>Pseudomonadota</taxon>
        <taxon>Gammaproteobacteria</taxon>
        <taxon>Pseudomonadales</taxon>
        <taxon>Pseudomonadaceae</taxon>
        <taxon>Pseudomonas</taxon>
    </lineage>
</organism>
<dbReference type="Gene3D" id="3.40.50.360">
    <property type="match status" value="1"/>
</dbReference>
<accession>A0A423EZI6</accession>
<dbReference type="InterPro" id="IPR039261">
    <property type="entry name" value="FNR_nucleotide-bd"/>
</dbReference>
<keyword evidence="4" id="KW-0472">Membrane</keyword>
<dbReference type="PANTHER" id="PTHR34219">
    <property type="entry name" value="IRON-REGULATED INNER MEMBRANE PROTEIN-RELATED"/>
    <property type="match status" value="1"/>
</dbReference>
<dbReference type="EMBL" id="MOAZ01000018">
    <property type="protein sequence ID" value="ROM46493.1"/>
    <property type="molecule type" value="Genomic_DNA"/>
</dbReference>
<dbReference type="InterPro" id="IPR029039">
    <property type="entry name" value="Flavoprotein-like_sf"/>
</dbReference>